<feature type="region of interest" description="Disordered" evidence="1">
    <location>
        <begin position="83"/>
        <end position="107"/>
    </location>
</feature>
<dbReference type="InterPro" id="IPR045284">
    <property type="entry name" value="At2g27730-like"/>
</dbReference>
<reference evidence="3 4" key="1">
    <citation type="journal article" date="2021" name="BMC Genomics">
        <title>Datura genome reveals duplications of psychoactive alkaloid biosynthetic genes and high mutation rate following tissue culture.</title>
        <authorList>
            <person name="Rajewski A."/>
            <person name="Carter-House D."/>
            <person name="Stajich J."/>
            <person name="Litt A."/>
        </authorList>
    </citation>
    <scope>NUCLEOTIDE SEQUENCE [LARGE SCALE GENOMIC DNA]</scope>
    <source>
        <strain evidence="3">AR-01</strain>
    </source>
</reference>
<dbReference type="PANTHER" id="PTHR33878:SF1">
    <property type="entry name" value="OS08G0559000 PROTEIN"/>
    <property type="match status" value="1"/>
</dbReference>
<sequence>MVFLAGSSSGKVLSEEEKAAENVYIKMFHFSHNLILLIWHLHVVCIPSFLGPGQLSVDSKSLGILYVAFAFAVFGIKPEEQAATSAGGSGSVADAAPSAQASSTPRVSNDKYRNYGVLAGLITGVGALGWYLLSKDKKAEEVQD</sequence>
<name>A0ABS8T896_DATST</name>
<feature type="compositionally biased region" description="Low complexity" evidence="1">
    <location>
        <begin position="83"/>
        <end position="99"/>
    </location>
</feature>
<evidence type="ECO:0000313" key="4">
    <source>
        <dbReference type="Proteomes" id="UP000823775"/>
    </source>
</evidence>
<organism evidence="3 4">
    <name type="scientific">Datura stramonium</name>
    <name type="common">Jimsonweed</name>
    <name type="synonym">Common thornapple</name>
    <dbReference type="NCBI Taxonomy" id="4076"/>
    <lineage>
        <taxon>Eukaryota</taxon>
        <taxon>Viridiplantae</taxon>
        <taxon>Streptophyta</taxon>
        <taxon>Embryophyta</taxon>
        <taxon>Tracheophyta</taxon>
        <taxon>Spermatophyta</taxon>
        <taxon>Magnoliopsida</taxon>
        <taxon>eudicotyledons</taxon>
        <taxon>Gunneridae</taxon>
        <taxon>Pentapetalae</taxon>
        <taxon>asterids</taxon>
        <taxon>lamiids</taxon>
        <taxon>Solanales</taxon>
        <taxon>Solanaceae</taxon>
        <taxon>Solanoideae</taxon>
        <taxon>Datureae</taxon>
        <taxon>Datura</taxon>
    </lineage>
</organism>
<dbReference type="Proteomes" id="UP000823775">
    <property type="component" value="Unassembled WGS sequence"/>
</dbReference>
<feature type="transmembrane region" description="Helical" evidence="2">
    <location>
        <begin position="62"/>
        <end position="78"/>
    </location>
</feature>
<keyword evidence="4" id="KW-1185">Reference proteome</keyword>
<proteinExistence type="predicted"/>
<dbReference type="PANTHER" id="PTHR33878">
    <property type="entry name" value="OS08G0559000 PROTEIN"/>
    <property type="match status" value="1"/>
</dbReference>
<feature type="transmembrane region" description="Helical" evidence="2">
    <location>
        <begin position="115"/>
        <end position="133"/>
    </location>
</feature>
<accession>A0ABS8T896</accession>
<comment type="caution">
    <text evidence="3">The sequence shown here is derived from an EMBL/GenBank/DDBJ whole genome shotgun (WGS) entry which is preliminary data.</text>
</comment>
<feature type="transmembrane region" description="Helical" evidence="2">
    <location>
        <begin position="30"/>
        <end position="50"/>
    </location>
</feature>
<keyword evidence="2" id="KW-0812">Transmembrane</keyword>
<protein>
    <submittedName>
        <fullName evidence="3">Uncharacterized protein</fullName>
    </submittedName>
</protein>
<keyword evidence="2" id="KW-0472">Membrane</keyword>
<gene>
    <name evidence="3" type="ORF">HAX54_004579</name>
</gene>
<keyword evidence="2" id="KW-1133">Transmembrane helix</keyword>
<evidence type="ECO:0000313" key="3">
    <source>
        <dbReference type="EMBL" id="MCD7467250.1"/>
    </source>
</evidence>
<dbReference type="EMBL" id="JACEIK010001213">
    <property type="protein sequence ID" value="MCD7467250.1"/>
    <property type="molecule type" value="Genomic_DNA"/>
</dbReference>
<evidence type="ECO:0000256" key="1">
    <source>
        <dbReference type="SAM" id="MobiDB-lite"/>
    </source>
</evidence>
<evidence type="ECO:0000256" key="2">
    <source>
        <dbReference type="SAM" id="Phobius"/>
    </source>
</evidence>